<dbReference type="EMBL" id="VNHO01000031">
    <property type="protein sequence ID" value="TYP49271.1"/>
    <property type="molecule type" value="Genomic_DNA"/>
</dbReference>
<proteinExistence type="inferred from homology"/>
<evidence type="ECO:0000256" key="1">
    <source>
        <dbReference type="PROSITE-ProRule" id="PRU00742"/>
    </source>
</evidence>
<comment type="similarity">
    <text evidence="1">Belongs to the arginase family.</text>
</comment>
<dbReference type="Proteomes" id="UP000322294">
    <property type="component" value="Unassembled WGS sequence"/>
</dbReference>
<dbReference type="GO" id="GO:0016813">
    <property type="term" value="F:hydrolase activity, acting on carbon-nitrogen (but not peptide) bonds, in linear amidines"/>
    <property type="evidence" value="ECO:0007669"/>
    <property type="project" value="UniProtKB-ARBA"/>
</dbReference>
<dbReference type="InterPro" id="IPR023696">
    <property type="entry name" value="Ureohydrolase_dom_sf"/>
</dbReference>
<reference evidence="2 3" key="1">
    <citation type="submission" date="2019-07" db="EMBL/GenBank/DDBJ databases">
        <title>Genomic Encyclopedia of Type Strains, Phase I: the one thousand microbial genomes (KMG-I) project.</title>
        <authorList>
            <person name="Kyrpides N."/>
        </authorList>
    </citation>
    <scope>NUCLEOTIDE SEQUENCE [LARGE SCALE GENOMIC DNA]</scope>
    <source>
        <strain evidence="2 3">DSM 16647</strain>
    </source>
</reference>
<evidence type="ECO:0000313" key="3">
    <source>
        <dbReference type="Proteomes" id="UP000322294"/>
    </source>
</evidence>
<dbReference type="InterPro" id="IPR006035">
    <property type="entry name" value="Ureohydrolase"/>
</dbReference>
<gene>
    <name evidence="2" type="ORF">LZ11_02158</name>
</gene>
<accession>A0A5S5AIK1</accession>
<name>A0A5S5AIK1_9FIRM</name>
<dbReference type="Pfam" id="PF00491">
    <property type="entry name" value="Arginase"/>
    <property type="match status" value="1"/>
</dbReference>
<dbReference type="SUPFAM" id="SSF52768">
    <property type="entry name" value="Arginase/deacetylase"/>
    <property type="match status" value="1"/>
</dbReference>
<dbReference type="GO" id="GO:0046872">
    <property type="term" value="F:metal ion binding"/>
    <property type="evidence" value="ECO:0007669"/>
    <property type="project" value="InterPro"/>
</dbReference>
<protein>
    <submittedName>
        <fullName evidence="2">Agmatinase</fullName>
    </submittedName>
</protein>
<keyword evidence="3" id="KW-1185">Reference proteome</keyword>
<comment type="caution">
    <text evidence="2">The sequence shown here is derived from an EMBL/GenBank/DDBJ whole genome shotgun (WGS) entry which is preliminary data.</text>
</comment>
<dbReference type="AlphaFoldDB" id="A0A5S5AIK1"/>
<dbReference type="PROSITE" id="PS51409">
    <property type="entry name" value="ARGINASE_2"/>
    <property type="match status" value="1"/>
</dbReference>
<dbReference type="Gene3D" id="3.40.800.10">
    <property type="entry name" value="Ureohydrolase domain"/>
    <property type="match status" value="1"/>
</dbReference>
<dbReference type="RefSeq" id="WP_170240364.1">
    <property type="nucleotide sequence ID" value="NZ_VNHO01000031.1"/>
</dbReference>
<sequence length="265" mass="29363">MALPAVNIVRSDESLSFQKNLMKKANFILDLKGATGLRFCSEKKYFMKVKQNLKSSKPGITFLGPADFHHLSAHFIDRISPKPVLILFDHHSDMLESPNGYVTCGSWVAQVLAEGKVKKCLVVGVSSGDEALLKASSDCRAVLLPEDLPHDKMVSVIVEELMKSGGPVYISIDKDVLSQKDAATNWDQGFMSLDELLDFIEVIGATAPIAGADVCGEWRVPVDRVFFNREDVEKTGLNEQANIKILEKLLKVWQKNSKIAYVKPE</sequence>
<evidence type="ECO:0000313" key="2">
    <source>
        <dbReference type="EMBL" id="TYP49271.1"/>
    </source>
</evidence>
<organism evidence="2 3">
    <name type="scientific">Thermosediminibacter litoriperuensis</name>
    <dbReference type="NCBI Taxonomy" id="291989"/>
    <lineage>
        <taxon>Bacteria</taxon>
        <taxon>Bacillati</taxon>
        <taxon>Bacillota</taxon>
        <taxon>Clostridia</taxon>
        <taxon>Thermosediminibacterales</taxon>
        <taxon>Thermosediminibacteraceae</taxon>
        <taxon>Thermosediminibacter</taxon>
    </lineage>
</organism>